<proteinExistence type="predicted"/>
<reference evidence="2" key="1">
    <citation type="submission" date="2019-05" db="EMBL/GenBank/DDBJ databases">
        <title>Genome sequence and methylation pattern of the halophilic Archaeon Natrinema versiforme BOL5-4.</title>
        <authorList>
            <person name="DasSarma P."/>
            <person name="Anton B.P."/>
            <person name="DasSarma S.L."/>
            <person name="Martinez F.L."/>
            <person name="Guzman D."/>
            <person name="Roberts R.J."/>
            <person name="DasSarma S."/>
        </authorList>
    </citation>
    <scope>NUCLEOTIDE SEQUENCE [LARGE SCALE GENOMIC DNA]</scope>
    <source>
        <strain evidence="2">BOL5-4</strain>
    </source>
</reference>
<name>A0A4P8WJJ3_9EURY</name>
<protein>
    <submittedName>
        <fullName evidence="1">Uncharacterized protein</fullName>
    </submittedName>
</protein>
<gene>
    <name evidence="1" type="ORF">FEJ81_15300</name>
</gene>
<evidence type="ECO:0000313" key="2">
    <source>
        <dbReference type="Proteomes" id="UP000302218"/>
    </source>
</evidence>
<accession>A0A4P8WJJ3</accession>
<dbReference type="KEGG" id="nvr:FEJ81_15300"/>
<dbReference type="RefSeq" id="WP_138246102.1">
    <property type="nucleotide sequence ID" value="NZ_CP040330.1"/>
</dbReference>
<dbReference type="Proteomes" id="UP000302218">
    <property type="component" value="Chromosome"/>
</dbReference>
<dbReference type="EMBL" id="CP040330">
    <property type="protein sequence ID" value="QCS43649.1"/>
    <property type="molecule type" value="Genomic_DNA"/>
</dbReference>
<dbReference type="OrthoDB" id="379234at2157"/>
<evidence type="ECO:0000313" key="1">
    <source>
        <dbReference type="EMBL" id="QCS43649.1"/>
    </source>
</evidence>
<organism evidence="1 2">
    <name type="scientific">Natrinema versiforme</name>
    <dbReference type="NCBI Taxonomy" id="88724"/>
    <lineage>
        <taxon>Archaea</taxon>
        <taxon>Methanobacteriati</taxon>
        <taxon>Methanobacteriota</taxon>
        <taxon>Stenosarchaea group</taxon>
        <taxon>Halobacteria</taxon>
        <taxon>Halobacteriales</taxon>
        <taxon>Natrialbaceae</taxon>
        <taxon>Natrinema</taxon>
    </lineage>
</organism>
<dbReference type="AlphaFoldDB" id="A0A4P8WJJ3"/>
<dbReference type="GeneID" id="40266667"/>
<sequence length="241" mass="26990">MTDSSTAWVMANWPRISGLPAPDSDEWMLRDTPLTRSTLECLKSNSLVELVERDQSRPATRTARSTQQATYRTKHYDSVFDKIDEFTDLSRETAETFAVRPSADVYIVELFAWLGATVADDIQRVEDEYDLDVQLVGVGIEDPGEYPGEFIEVDTETLSDASSPVLRAVPDVPDVLVMHSRITYGDVRSAVLDRTDPSEHLVNPDDGMLEPVIRNLLVDEEVTFDADGKDGCRQATLEELF</sequence>